<keyword evidence="2" id="KW-1185">Reference proteome</keyword>
<evidence type="ECO:0000313" key="1">
    <source>
        <dbReference type="EMBL" id="KAG8661919.1"/>
    </source>
</evidence>
<dbReference type="EMBL" id="CM004387">
    <property type="protein sequence ID" value="KAG8661919.1"/>
    <property type="molecule type" value="Genomic_DNA"/>
</dbReference>
<gene>
    <name evidence="1" type="ORF">MANES_01G049420v8</name>
</gene>
<dbReference type="Proteomes" id="UP000091857">
    <property type="component" value="Chromosome 1"/>
</dbReference>
<comment type="caution">
    <text evidence="1">The sequence shown here is derived from an EMBL/GenBank/DDBJ whole genome shotgun (WGS) entry which is preliminary data.</text>
</comment>
<proteinExistence type="predicted"/>
<sequence length="476" mass="54536">MGRKKNKQKEIKSSSSSPTKALSEHSEKVMETIVKPSKPSKTINTQDKNPEDLKRWIEELSKSPEVIKALQNVASSSSSGMNSNPKAIVPVHGTTSLSQTVDSKDKSNPLMAVGLPKIQSSHGYSFYKWTIKPLFDFEIVIENGYNVINPWAVIKKYYPENWYFLPKDFSKSQEYYSSILKETDSVKIKHNFDKNDKTVVAYSSLQIKRVTHPRDWPIPTLYTKITFKTLKKHSTSYNYFDYMDAWKNVFYIQNPTHTHSWSIYFNQSKIKITTQFPNWFLKWWQYKGISEEIISPEYSSGTSIPIIVRKHKIKWWGSFKNTTTEMVVKQWILQRAQLPTVSYAGKLTLQGEPSFGAQKAQCQALLAASKNPEEFKLICQQMYNQLTSSEKEKLNQESSSSKESSKRSSSKKMVKKKSSRRKSKKQSSSDTESTASETSSSENPVSSYDSNEDDCYGILPAIKIKSNTDKCLNFLT</sequence>
<name>A0ACB7ICG5_MANES</name>
<protein>
    <submittedName>
        <fullName evidence="1">Uncharacterized protein</fullName>
    </submittedName>
</protein>
<accession>A0ACB7ICG5</accession>
<organism evidence="1 2">
    <name type="scientific">Manihot esculenta</name>
    <name type="common">Cassava</name>
    <name type="synonym">Jatropha manihot</name>
    <dbReference type="NCBI Taxonomy" id="3983"/>
    <lineage>
        <taxon>Eukaryota</taxon>
        <taxon>Viridiplantae</taxon>
        <taxon>Streptophyta</taxon>
        <taxon>Embryophyta</taxon>
        <taxon>Tracheophyta</taxon>
        <taxon>Spermatophyta</taxon>
        <taxon>Magnoliopsida</taxon>
        <taxon>eudicotyledons</taxon>
        <taxon>Gunneridae</taxon>
        <taxon>Pentapetalae</taxon>
        <taxon>rosids</taxon>
        <taxon>fabids</taxon>
        <taxon>Malpighiales</taxon>
        <taxon>Euphorbiaceae</taxon>
        <taxon>Crotonoideae</taxon>
        <taxon>Manihoteae</taxon>
        <taxon>Manihot</taxon>
    </lineage>
</organism>
<reference evidence="2" key="1">
    <citation type="journal article" date="2016" name="Nat. Biotechnol.">
        <title>Sequencing wild and cultivated cassava and related species reveals extensive interspecific hybridization and genetic diversity.</title>
        <authorList>
            <person name="Bredeson J.V."/>
            <person name="Lyons J.B."/>
            <person name="Prochnik S.E."/>
            <person name="Wu G.A."/>
            <person name="Ha C.M."/>
            <person name="Edsinger-Gonzales E."/>
            <person name="Grimwood J."/>
            <person name="Schmutz J."/>
            <person name="Rabbi I.Y."/>
            <person name="Egesi C."/>
            <person name="Nauluvula P."/>
            <person name="Lebot V."/>
            <person name="Ndunguru J."/>
            <person name="Mkamilo G."/>
            <person name="Bart R.S."/>
            <person name="Setter T.L."/>
            <person name="Gleadow R.M."/>
            <person name="Kulakow P."/>
            <person name="Ferguson M.E."/>
            <person name="Rounsley S."/>
            <person name="Rokhsar D.S."/>
        </authorList>
    </citation>
    <scope>NUCLEOTIDE SEQUENCE [LARGE SCALE GENOMIC DNA]</scope>
    <source>
        <strain evidence="2">cv. AM560-2</strain>
    </source>
</reference>
<evidence type="ECO:0000313" key="2">
    <source>
        <dbReference type="Proteomes" id="UP000091857"/>
    </source>
</evidence>